<dbReference type="PANTHER" id="PTHR43570">
    <property type="entry name" value="ALDEHYDE DEHYDROGENASE"/>
    <property type="match status" value="1"/>
</dbReference>
<evidence type="ECO:0000313" key="10">
    <source>
        <dbReference type="Proteomes" id="UP000027466"/>
    </source>
</evidence>
<dbReference type="InterPro" id="IPR029510">
    <property type="entry name" value="Ald_DH_CS_GLU"/>
</dbReference>
<dbReference type="AlphaFoldDB" id="A0A069PEH0"/>
<evidence type="ECO:0000313" key="9">
    <source>
        <dbReference type="EMBL" id="KDR38179.1"/>
    </source>
</evidence>
<gene>
    <name evidence="9" type="ORF">BG61_02970</name>
</gene>
<reference evidence="9 10" key="1">
    <citation type="submission" date="2014-03" db="EMBL/GenBank/DDBJ databases">
        <title>Draft Genome Sequences of Four Burkholderia Strains.</title>
        <authorList>
            <person name="Liu X.Y."/>
            <person name="Li C.X."/>
            <person name="Xu J.H."/>
        </authorList>
    </citation>
    <scope>NUCLEOTIDE SEQUENCE [LARGE SCALE GENOMIC DNA]</scope>
    <source>
        <strain evidence="9 10">DSM 50014</strain>
    </source>
</reference>
<protein>
    <recommendedName>
        <fullName evidence="4">Aldehyde dehydrogenase</fullName>
    </recommendedName>
</protein>
<dbReference type="EMBL" id="JFHC01000103">
    <property type="protein sequence ID" value="KDR38179.1"/>
    <property type="molecule type" value="Genomic_DNA"/>
</dbReference>
<dbReference type="InterPro" id="IPR015590">
    <property type="entry name" value="Aldehyde_DH_dom"/>
</dbReference>
<dbReference type="GO" id="GO:0005737">
    <property type="term" value="C:cytoplasm"/>
    <property type="evidence" value="ECO:0007669"/>
    <property type="project" value="TreeGrafter"/>
</dbReference>
<dbReference type="GO" id="GO:0004029">
    <property type="term" value="F:aldehyde dehydrogenase (NAD+) activity"/>
    <property type="evidence" value="ECO:0007669"/>
    <property type="project" value="TreeGrafter"/>
</dbReference>
<evidence type="ECO:0000256" key="2">
    <source>
        <dbReference type="ARBA" id="ARBA00023002"/>
    </source>
</evidence>
<sequence>MACPDYSALVLSQREFFLSGATRPAAWRRAQLEAVKALFTENHDELCDALWKDLRRNMNDADLMDVAYCAKEAEHALKHLGTWMKPTNEPMPAVFRPGHIVVHRDPLGVTLIIGAWNEPFMLTFGPLTAALAAGNTAVLKPSEIAENCAAAAARLVPKYFDPRAVAVAEGGVPETTALLAQKWDLIFFTGSPSIGRIVHQAAAKNLTPCVLELGGKNPTIVHSSANLKVAARRIAYGRFLNSGHICTAPDHVLVWPDVKDEFVQRLTETIHELYGADPQQSPDYGRVINRRNFDRLVSLLGSGKVAVGGQSDPADLYIAPTVLVDVAVDSPIMQEEIFGPILPVLEISSVEAVVEWVNSRPSPLGLYVFADDNAVVDRILAATRSGDAEVNDCAIHPLFPELPFGGVGDSGMGKYHGHWGFEAFTNARGVLHHSTLVDPGVRYPPYTKHGFERAIVNKLMP</sequence>
<dbReference type="SUPFAM" id="SSF53720">
    <property type="entry name" value="ALDH-like"/>
    <property type="match status" value="1"/>
</dbReference>
<dbReference type="PROSITE" id="PS00687">
    <property type="entry name" value="ALDEHYDE_DEHYDR_GLU"/>
    <property type="match status" value="1"/>
</dbReference>
<organism evidence="9 10">
    <name type="scientific">Caballeronia glathei</name>
    <dbReference type="NCBI Taxonomy" id="60547"/>
    <lineage>
        <taxon>Bacteria</taxon>
        <taxon>Pseudomonadati</taxon>
        <taxon>Pseudomonadota</taxon>
        <taxon>Betaproteobacteria</taxon>
        <taxon>Burkholderiales</taxon>
        <taxon>Burkholderiaceae</taxon>
        <taxon>Caballeronia</taxon>
    </lineage>
</organism>
<feature type="active site" evidence="5 6">
    <location>
        <position position="212"/>
    </location>
</feature>
<dbReference type="Gene3D" id="3.40.309.10">
    <property type="entry name" value="Aldehyde Dehydrogenase, Chain A, domain 2"/>
    <property type="match status" value="1"/>
</dbReference>
<evidence type="ECO:0000256" key="7">
    <source>
        <dbReference type="RuleBase" id="RU003345"/>
    </source>
</evidence>
<comment type="caution">
    <text evidence="9">The sequence shown here is derived from an EMBL/GenBank/DDBJ whole genome shotgun (WGS) entry which is preliminary data.</text>
</comment>
<dbReference type="InterPro" id="IPR012394">
    <property type="entry name" value="Aldehyde_DH_NAD(P)"/>
</dbReference>
<proteinExistence type="inferred from homology"/>
<dbReference type="Proteomes" id="UP000027466">
    <property type="component" value="Unassembled WGS sequence"/>
</dbReference>
<accession>A0A069PEH0</accession>
<comment type="similarity">
    <text evidence="1 4 7">Belongs to the aldehyde dehydrogenase family.</text>
</comment>
<dbReference type="InterPro" id="IPR016163">
    <property type="entry name" value="Ald_DH_C"/>
</dbReference>
<keyword evidence="2 4" id="KW-0560">Oxidoreductase</keyword>
<keyword evidence="3" id="KW-0520">NAD</keyword>
<feature type="active site" evidence="5">
    <location>
        <position position="246"/>
    </location>
</feature>
<evidence type="ECO:0000256" key="5">
    <source>
        <dbReference type="PIRSR" id="PIRSR036492-1"/>
    </source>
</evidence>
<dbReference type="GO" id="GO:0006081">
    <property type="term" value="P:aldehyde metabolic process"/>
    <property type="evidence" value="ECO:0007669"/>
    <property type="project" value="InterPro"/>
</dbReference>
<dbReference type="PANTHER" id="PTHR43570:SF16">
    <property type="entry name" value="ALDEHYDE DEHYDROGENASE TYPE III, ISOFORM Q"/>
    <property type="match status" value="1"/>
</dbReference>
<dbReference type="InterPro" id="IPR016162">
    <property type="entry name" value="Ald_DH_N"/>
</dbReference>
<feature type="domain" description="Aldehyde dehydrogenase" evidence="8">
    <location>
        <begin position="21"/>
        <end position="428"/>
    </location>
</feature>
<evidence type="ECO:0000259" key="8">
    <source>
        <dbReference type="Pfam" id="PF00171"/>
    </source>
</evidence>
<evidence type="ECO:0000256" key="4">
    <source>
        <dbReference type="PIRNR" id="PIRNR036492"/>
    </source>
</evidence>
<dbReference type="PIRSF" id="PIRSF036492">
    <property type="entry name" value="ALDH"/>
    <property type="match status" value="1"/>
</dbReference>
<keyword evidence="10" id="KW-1185">Reference proteome</keyword>
<dbReference type="RefSeq" id="WP_035942785.1">
    <property type="nucleotide sequence ID" value="NZ_CADFFX010000051.1"/>
</dbReference>
<dbReference type="Pfam" id="PF00171">
    <property type="entry name" value="Aldedh"/>
    <property type="match status" value="1"/>
</dbReference>
<dbReference type="CDD" id="cd07087">
    <property type="entry name" value="ALDH_F3-13-14_CALDH-like"/>
    <property type="match status" value="1"/>
</dbReference>
<evidence type="ECO:0000256" key="6">
    <source>
        <dbReference type="PROSITE-ProRule" id="PRU10007"/>
    </source>
</evidence>
<name>A0A069PEH0_9BURK</name>
<dbReference type="Gene3D" id="3.40.605.10">
    <property type="entry name" value="Aldehyde Dehydrogenase, Chain A, domain 1"/>
    <property type="match status" value="1"/>
</dbReference>
<evidence type="ECO:0000256" key="1">
    <source>
        <dbReference type="ARBA" id="ARBA00009986"/>
    </source>
</evidence>
<dbReference type="FunFam" id="3.40.309.10:FF:000003">
    <property type="entry name" value="Aldehyde dehydrogenase"/>
    <property type="match status" value="1"/>
</dbReference>
<dbReference type="InterPro" id="IPR016161">
    <property type="entry name" value="Ald_DH/histidinol_DH"/>
</dbReference>
<evidence type="ECO:0000256" key="3">
    <source>
        <dbReference type="ARBA" id="ARBA00023027"/>
    </source>
</evidence>
<dbReference type="FunFam" id="3.40.605.10:FF:000004">
    <property type="entry name" value="Aldehyde dehydrogenase"/>
    <property type="match status" value="1"/>
</dbReference>